<dbReference type="GO" id="GO:0043107">
    <property type="term" value="P:type IV pilus-dependent motility"/>
    <property type="evidence" value="ECO:0007669"/>
    <property type="project" value="InterPro"/>
</dbReference>
<keyword evidence="2" id="KW-0812">Transmembrane</keyword>
<sequence>MNMNELDMQKLHLAPKPVQFFIALLVAVLLLVAGFVLMFQEQWETLQTAQEEEVTLKEQYVDQSRQAANLENLQIELKMIEESIANLIKKLPTSSEIPSLIQELYQAAAQNGLTMSAVIPQQPVSEDSSIQRLPFTISVVGSYEQLAQFLRDVGKMSRIVTLSNITINEAPGEQSKKTGSKLQLSAVASTYKAIDANPASAASAASGAASSAQ</sequence>
<keyword evidence="2" id="KW-0472">Membrane</keyword>
<evidence type="ECO:0000256" key="1">
    <source>
        <dbReference type="SAM" id="Coils"/>
    </source>
</evidence>
<dbReference type="Proteomes" id="UP000269923">
    <property type="component" value="Unassembled WGS sequence"/>
</dbReference>
<dbReference type="Gene3D" id="3.30.70.60">
    <property type="match status" value="1"/>
</dbReference>
<feature type="transmembrane region" description="Helical" evidence="2">
    <location>
        <begin position="20"/>
        <end position="39"/>
    </location>
</feature>
<organism evidence="3 4">
    <name type="scientific">Conchiformibius steedae</name>
    <dbReference type="NCBI Taxonomy" id="153493"/>
    <lineage>
        <taxon>Bacteria</taxon>
        <taxon>Pseudomonadati</taxon>
        <taxon>Pseudomonadota</taxon>
        <taxon>Betaproteobacteria</taxon>
        <taxon>Neisseriales</taxon>
        <taxon>Neisseriaceae</taxon>
        <taxon>Conchiformibius</taxon>
    </lineage>
</organism>
<keyword evidence="1" id="KW-0175">Coiled coil</keyword>
<evidence type="ECO:0000313" key="4">
    <source>
        <dbReference type="Proteomes" id="UP000269923"/>
    </source>
</evidence>
<dbReference type="EMBL" id="RQYC01000002">
    <property type="protein sequence ID" value="RRD91292.1"/>
    <property type="molecule type" value="Genomic_DNA"/>
</dbReference>
<dbReference type="PIRSF" id="PIRSF016482">
    <property type="entry name" value="PilO"/>
    <property type="match status" value="1"/>
</dbReference>
<dbReference type="Pfam" id="PF04350">
    <property type="entry name" value="PilO"/>
    <property type="match status" value="1"/>
</dbReference>
<dbReference type="PANTHER" id="PTHR39555:SF1">
    <property type="entry name" value="TYPE IV PILUS INNER MEMBRANE COMPONENT PILO"/>
    <property type="match status" value="1"/>
</dbReference>
<dbReference type="InterPro" id="IPR007445">
    <property type="entry name" value="PilO"/>
</dbReference>
<evidence type="ECO:0000256" key="2">
    <source>
        <dbReference type="SAM" id="Phobius"/>
    </source>
</evidence>
<comment type="caution">
    <text evidence="3">The sequence shown here is derived from an EMBL/GenBank/DDBJ whole genome shotgun (WGS) entry which is preliminary data.</text>
</comment>
<dbReference type="GO" id="GO:0043683">
    <property type="term" value="P:type IV pilus assembly"/>
    <property type="evidence" value="ECO:0007669"/>
    <property type="project" value="InterPro"/>
</dbReference>
<dbReference type="OrthoDB" id="9802133at2"/>
<proteinExistence type="predicted"/>
<accession>A0A3P2A729</accession>
<reference evidence="3 4" key="1">
    <citation type="submission" date="2018-11" db="EMBL/GenBank/DDBJ databases">
        <title>Genomes From Bacteria Associated with the Canine Oral Cavity: a Test Case for Automated Genome-Based Taxonomic Assignment.</title>
        <authorList>
            <person name="Coil D.A."/>
            <person name="Jospin G."/>
            <person name="Darling A.E."/>
            <person name="Wallis C."/>
            <person name="Davis I.J."/>
            <person name="Harris S."/>
            <person name="Eisen J.A."/>
            <person name="Holcombe L.J."/>
            <person name="O'Flynn C."/>
        </authorList>
    </citation>
    <scope>NUCLEOTIDE SEQUENCE [LARGE SCALE GENOMIC DNA]</scope>
    <source>
        <strain evidence="3 4">COT-280</strain>
    </source>
</reference>
<dbReference type="RefSeq" id="WP_124794087.1">
    <property type="nucleotide sequence ID" value="NZ_RQYC01000002.1"/>
</dbReference>
<dbReference type="InterPro" id="IPR014717">
    <property type="entry name" value="Transl_elong_EF1B/ribsomal_bS6"/>
</dbReference>
<dbReference type="STRING" id="1121352.GCA_000620925_00176"/>
<keyword evidence="4" id="KW-1185">Reference proteome</keyword>
<gene>
    <name evidence="3" type="ORF">EII21_02585</name>
</gene>
<dbReference type="PANTHER" id="PTHR39555">
    <property type="entry name" value="FIMBRIAL ASSEMBLY PROTEIN PILO-LIKE PROTEIN-RELATED"/>
    <property type="match status" value="1"/>
</dbReference>
<evidence type="ECO:0000313" key="3">
    <source>
        <dbReference type="EMBL" id="RRD91292.1"/>
    </source>
</evidence>
<dbReference type="AlphaFoldDB" id="A0A3P2A729"/>
<protein>
    <submittedName>
        <fullName evidence="3">Pilus assembly protein PilO</fullName>
    </submittedName>
</protein>
<keyword evidence="2" id="KW-1133">Transmembrane helix</keyword>
<name>A0A3P2A729_9NEIS</name>
<feature type="coiled-coil region" evidence="1">
    <location>
        <begin position="46"/>
        <end position="90"/>
    </location>
</feature>